<proteinExistence type="predicted"/>
<accession>A0ABR3FWH8</accession>
<organism evidence="2 3">
    <name type="scientific">Marasmius crinis-equi</name>
    <dbReference type="NCBI Taxonomy" id="585013"/>
    <lineage>
        <taxon>Eukaryota</taxon>
        <taxon>Fungi</taxon>
        <taxon>Dikarya</taxon>
        <taxon>Basidiomycota</taxon>
        <taxon>Agaricomycotina</taxon>
        <taxon>Agaricomycetes</taxon>
        <taxon>Agaricomycetidae</taxon>
        <taxon>Agaricales</taxon>
        <taxon>Marasmiineae</taxon>
        <taxon>Marasmiaceae</taxon>
        <taxon>Marasmius</taxon>
    </lineage>
</organism>
<name>A0ABR3FWH8_9AGAR</name>
<sequence>MSQKERESTLRGLLDIIQRELEQPQFQDGYVSPPNAPPLQMSDTNAWLPMGLFLETKRLTFADVIFPDSKELPPHTTPGRVDEVPNGFRSEPKGRPIAS</sequence>
<dbReference type="EMBL" id="JBAHYK010000051">
    <property type="protein sequence ID" value="KAL0579682.1"/>
    <property type="molecule type" value="Genomic_DNA"/>
</dbReference>
<feature type="compositionally biased region" description="Basic and acidic residues" evidence="1">
    <location>
        <begin position="90"/>
        <end position="99"/>
    </location>
</feature>
<gene>
    <name evidence="2" type="ORF">V5O48_002312</name>
</gene>
<feature type="region of interest" description="Disordered" evidence="1">
    <location>
        <begin position="68"/>
        <end position="99"/>
    </location>
</feature>
<evidence type="ECO:0000313" key="2">
    <source>
        <dbReference type="EMBL" id="KAL0579682.1"/>
    </source>
</evidence>
<evidence type="ECO:0008006" key="4">
    <source>
        <dbReference type="Google" id="ProtNLM"/>
    </source>
</evidence>
<reference evidence="2 3" key="1">
    <citation type="submission" date="2024-02" db="EMBL/GenBank/DDBJ databases">
        <title>A draft genome for the cacao thread blight pathogen Marasmius crinis-equi.</title>
        <authorList>
            <person name="Cohen S.P."/>
            <person name="Baruah I.K."/>
            <person name="Amoako-Attah I."/>
            <person name="Bukari Y."/>
            <person name="Meinhardt L.W."/>
            <person name="Bailey B.A."/>
        </authorList>
    </citation>
    <scope>NUCLEOTIDE SEQUENCE [LARGE SCALE GENOMIC DNA]</scope>
    <source>
        <strain evidence="2 3">GH-76</strain>
    </source>
</reference>
<dbReference type="Proteomes" id="UP001465976">
    <property type="component" value="Unassembled WGS sequence"/>
</dbReference>
<evidence type="ECO:0000313" key="3">
    <source>
        <dbReference type="Proteomes" id="UP001465976"/>
    </source>
</evidence>
<evidence type="ECO:0000256" key="1">
    <source>
        <dbReference type="SAM" id="MobiDB-lite"/>
    </source>
</evidence>
<comment type="caution">
    <text evidence="2">The sequence shown here is derived from an EMBL/GenBank/DDBJ whole genome shotgun (WGS) entry which is preliminary data.</text>
</comment>
<protein>
    <recommendedName>
        <fullName evidence="4">Cytochrome P450</fullName>
    </recommendedName>
</protein>
<keyword evidence="3" id="KW-1185">Reference proteome</keyword>